<keyword evidence="1" id="KW-1133">Transmembrane helix</keyword>
<feature type="transmembrane region" description="Helical" evidence="1">
    <location>
        <begin position="124"/>
        <end position="142"/>
    </location>
</feature>
<comment type="caution">
    <text evidence="2">The sequence shown here is derived from an EMBL/GenBank/DDBJ whole genome shotgun (WGS) entry which is preliminary data.</text>
</comment>
<gene>
    <name evidence="2" type="ORF">BJ212DRAFT_1576072</name>
</gene>
<dbReference type="SUPFAM" id="SSF103473">
    <property type="entry name" value="MFS general substrate transporter"/>
    <property type="match status" value="1"/>
</dbReference>
<accession>A0A9P7JES4</accession>
<dbReference type="RefSeq" id="XP_041194706.1">
    <property type="nucleotide sequence ID" value="XM_041342148.1"/>
</dbReference>
<dbReference type="EMBL" id="JABBWG010000010">
    <property type="protein sequence ID" value="KAG1819029.1"/>
    <property type="molecule type" value="Genomic_DNA"/>
</dbReference>
<keyword evidence="1" id="KW-0472">Membrane</keyword>
<feature type="transmembrane region" description="Helical" evidence="1">
    <location>
        <begin position="154"/>
        <end position="177"/>
    </location>
</feature>
<sequence length="303" mass="34095">MSQPLPAVPGQKVHMVENAVNKFVVSRTMPEPTLKLKEGGVITEKPYRRFLWRQARAKMRSLEFLSAYSAGAELYHPIFLTATSRTHQFTGVDIAFRDVFRDVQPLFFATPLEFGGLGLDPPRIGNILAIYSVINGLFQILFFADLYDRFGPKIIYSAAMATGIPTIISFPILNAVARVQGLSLMVWTPTTCSLNDIKSGVFLRIYLYRDSISEPSVFWCNEWDCSAGSVDRASHQPRIRYICVLAIYQESRPRMDYLLLFDCSGLHRDLHIAVPSSVIMEESMLTTLMSGSKVSKGAFVYIE</sequence>
<organism evidence="2 3">
    <name type="scientific">Suillus subaureus</name>
    <dbReference type="NCBI Taxonomy" id="48587"/>
    <lineage>
        <taxon>Eukaryota</taxon>
        <taxon>Fungi</taxon>
        <taxon>Dikarya</taxon>
        <taxon>Basidiomycota</taxon>
        <taxon>Agaricomycotina</taxon>
        <taxon>Agaricomycetes</taxon>
        <taxon>Agaricomycetidae</taxon>
        <taxon>Boletales</taxon>
        <taxon>Suillineae</taxon>
        <taxon>Suillaceae</taxon>
        <taxon>Suillus</taxon>
    </lineage>
</organism>
<dbReference type="InterPro" id="IPR036259">
    <property type="entry name" value="MFS_trans_sf"/>
</dbReference>
<protein>
    <recommendedName>
        <fullName evidence="4">Major facilitator superfamily (MFS) profile domain-containing protein</fullName>
    </recommendedName>
</protein>
<dbReference type="GeneID" id="64636164"/>
<dbReference type="Proteomes" id="UP000807769">
    <property type="component" value="Unassembled WGS sequence"/>
</dbReference>
<evidence type="ECO:0000256" key="1">
    <source>
        <dbReference type="SAM" id="Phobius"/>
    </source>
</evidence>
<evidence type="ECO:0000313" key="2">
    <source>
        <dbReference type="EMBL" id="KAG1819029.1"/>
    </source>
</evidence>
<evidence type="ECO:0008006" key="4">
    <source>
        <dbReference type="Google" id="ProtNLM"/>
    </source>
</evidence>
<dbReference type="OrthoDB" id="419616at2759"/>
<reference evidence="2" key="1">
    <citation type="journal article" date="2020" name="New Phytol.">
        <title>Comparative genomics reveals dynamic genome evolution in host specialist ectomycorrhizal fungi.</title>
        <authorList>
            <person name="Lofgren L.A."/>
            <person name="Nguyen N.H."/>
            <person name="Vilgalys R."/>
            <person name="Ruytinx J."/>
            <person name="Liao H.L."/>
            <person name="Branco S."/>
            <person name="Kuo A."/>
            <person name="LaButti K."/>
            <person name="Lipzen A."/>
            <person name="Andreopoulos W."/>
            <person name="Pangilinan J."/>
            <person name="Riley R."/>
            <person name="Hundley H."/>
            <person name="Na H."/>
            <person name="Barry K."/>
            <person name="Grigoriev I.V."/>
            <person name="Stajich J.E."/>
            <person name="Kennedy P.G."/>
        </authorList>
    </citation>
    <scope>NUCLEOTIDE SEQUENCE</scope>
    <source>
        <strain evidence="2">MN1</strain>
    </source>
</reference>
<keyword evidence="3" id="KW-1185">Reference proteome</keyword>
<keyword evidence="1" id="KW-0812">Transmembrane</keyword>
<dbReference type="AlphaFoldDB" id="A0A9P7JES4"/>
<name>A0A9P7JES4_9AGAM</name>
<evidence type="ECO:0000313" key="3">
    <source>
        <dbReference type="Proteomes" id="UP000807769"/>
    </source>
</evidence>
<proteinExistence type="predicted"/>